<sequence>MKQMLNTCQMVYHHKNCLNTKKPYAKPCRLCIEACPHQAVSEYREIDAKKCTECGACMAVCPSDGFVDRSTDLLHTYLEEQGEIILNCPQAAPLGFEIPCLGVIDGDLWLALIHAAKEKNVVIHTGKCAECPDKKACALSVKTFKAIHESWPDHPPIVIQVSPDQPGEAATPGTGSPSRAALPQKEPAEKRGWRKKGWEKLETILPGLTADEAYPIPRTRQLLVKRMQAYPQDKMPIPALQVGNICTSCGVCAAICPQAALTKRENGDELTLIYEPYKCVRCQRCVTICNPKALEFVPKQLSHRHYTGKILLHKGSPKHCTRCGKLVFDNSEPPMCVACASSSGDSIFNA</sequence>
<dbReference type="EMBL" id="AP008230">
    <property type="protein sequence ID" value="BAE84062.1"/>
    <property type="molecule type" value="Genomic_DNA"/>
</dbReference>
<accession>Q24V80</accession>
<dbReference type="KEGG" id="dsy:DSY2273"/>
<dbReference type="Gene3D" id="3.30.70.20">
    <property type="match status" value="2"/>
</dbReference>
<dbReference type="PROSITE" id="PS51379">
    <property type="entry name" value="4FE4S_FER_2"/>
    <property type="match status" value="3"/>
</dbReference>
<evidence type="ECO:0000256" key="4">
    <source>
        <dbReference type="ARBA" id="ARBA00022485"/>
    </source>
</evidence>
<keyword evidence="4" id="KW-0004">4Fe-4S</keyword>
<proteinExistence type="predicted"/>
<evidence type="ECO:0000256" key="3">
    <source>
        <dbReference type="ARBA" id="ARBA00013529"/>
    </source>
</evidence>
<dbReference type="GO" id="GO:0051539">
    <property type="term" value="F:4 iron, 4 sulfur cluster binding"/>
    <property type="evidence" value="ECO:0007669"/>
    <property type="project" value="UniProtKB-KW"/>
</dbReference>
<reference evidence="10 11" key="1">
    <citation type="journal article" date="2006" name="J. Bacteriol.">
        <title>Complete genome sequence of the dehalorespiring bacterium Desulfitobacterium hafniense Y51 and comparison with Dehalococcoides ethenogenes 195.</title>
        <authorList>
            <person name="Nonaka H."/>
            <person name="Keresztes G."/>
            <person name="Shinoda Y."/>
            <person name="Ikenaga Y."/>
            <person name="Abe M."/>
            <person name="Naito K."/>
            <person name="Inatomi K."/>
            <person name="Furukawa K."/>
            <person name="Inui M."/>
            <person name="Yukawa H."/>
        </authorList>
    </citation>
    <scope>NUCLEOTIDE SEQUENCE [LARGE SCALE GENOMIC DNA]</scope>
    <source>
        <strain evidence="10 11">Y51</strain>
    </source>
</reference>
<feature type="region of interest" description="Disordered" evidence="8">
    <location>
        <begin position="161"/>
        <end position="193"/>
    </location>
</feature>
<comment type="function">
    <text evidence="2">Ferredoxins are iron-sulfur proteins that transfer electrons in a wide variety of metabolic reactions.</text>
</comment>
<dbReference type="GO" id="GO:0046872">
    <property type="term" value="F:metal ion binding"/>
    <property type="evidence" value="ECO:0007669"/>
    <property type="project" value="UniProtKB-KW"/>
</dbReference>
<evidence type="ECO:0000256" key="7">
    <source>
        <dbReference type="ARBA" id="ARBA00023014"/>
    </source>
</evidence>
<comment type="cofactor">
    <cofactor evidence="1">
        <name>[4Fe-4S] cluster</name>
        <dbReference type="ChEBI" id="CHEBI:49883"/>
    </cofactor>
</comment>
<dbReference type="Pfam" id="PF00037">
    <property type="entry name" value="Fer4"/>
    <property type="match status" value="1"/>
</dbReference>
<feature type="domain" description="4Fe-4S ferredoxin-type" evidence="9">
    <location>
        <begin position="236"/>
        <end position="266"/>
    </location>
</feature>
<evidence type="ECO:0000256" key="1">
    <source>
        <dbReference type="ARBA" id="ARBA00001966"/>
    </source>
</evidence>
<evidence type="ECO:0000256" key="5">
    <source>
        <dbReference type="ARBA" id="ARBA00022723"/>
    </source>
</evidence>
<organism evidence="10 11">
    <name type="scientific">Desulfitobacterium hafniense (strain Y51)</name>
    <dbReference type="NCBI Taxonomy" id="138119"/>
    <lineage>
        <taxon>Bacteria</taxon>
        <taxon>Bacillati</taxon>
        <taxon>Bacillota</taxon>
        <taxon>Clostridia</taxon>
        <taxon>Eubacteriales</taxon>
        <taxon>Desulfitobacteriaceae</taxon>
        <taxon>Desulfitobacterium</taxon>
    </lineage>
</organism>
<evidence type="ECO:0000313" key="10">
    <source>
        <dbReference type="EMBL" id="BAE84062.1"/>
    </source>
</evidence>
<gene>
    <name evidence="10" type="ordered locus">DSY2273</name>
</gene>
<dbReference type="SUPFAM" id="SSF54862">
    <property type="entry name" value="4Fe-4S ferredoxins"/>
    <property type="match status" value="2"/>
</dbReference>
<dbReference type="HOGENOM" id="CLU_048087_1_0_9"/>
<dbReference type="eggNOG" id="COG1036">
    <property type="taxonomic scope" value="Bacteria"/>
</dbReference>
<dbReference type="InterPro" id="IPR017896">
    <property type="entry name" value="4Fe4S_Fe-S-bd"/>
</dbReference>
<feature type="domain" description="4Fe-4S ferredoxin-type" evidence="9">
    <location>
        <begin position="42"/>
        <end position="72"/>
    </location>
</feature>
<evidence type="ECO:0000256" key="6">
    <source>
        <dbReference type="ARBA" id="ARBA00023004"/>
    </source>
</evidence>
<evidence type="ECO:0000313" key="11">
    <source>
        <dbReference type="Proteomes" id="UP000001946"/>
    </source>
</evidence>
<evidence type="ECO:0000259" key="9">
    <source>
        <dbReference type="PROSITE" id="PS51379"/>
    </source>
</evidence>
<dbReference type="InterPro" id="IPR017900">
    <property type="entry name" value="4Fe4S_Fe_S_CS"/>
</dbReference>
<dbReference type="Proteomes" id="UP000001946">
    <property type="component" value="Chromosome"/>
</dbReference>
<keyword evidence="11" id="KW-1185">Reference proteome</keyword>
<dbReference type="PANTHER" id="PTHR24960">
    <property type="entry name" value="PHOTOSYSTEM I IRON-SULFUR CENTER-RELATED"/>
    <property type="match status" value="1"/>
</dbReference>
<evidence type="ECO:0000256" key="2">
    <source>
        <dbReference type="ARBA" id="ARBA00003532"/>
    </source>
</evidence>
<keyword evidence="7" id="KW-0411">Iron-sulfur</keyword>
<dbReference type="eggNOG" id="COG1143">
    <property type="taxonomic scope" value="Bacteria"/>
</dbReference>
<dbReference type="PANTHER" id="PTHR24960:SF79">
    <property type="entry name" value="PHOTOSYSTEM I IRON-SULFUR CENTER"/>
    <property type="match status" value="1"/>
</dbReference>
<dbReference type="PROSITE" id="PS00198">
    <property type="entry name" value="4FE4S_FER_1"/>
    <property type="match status" value="2"/>
</dbReference>
<dbReference type="AlphaFoldDB" id="Q24V80"/>
<evidence type="ECO:0000256" key="8">
    <source>
        <dbReference type="SAM" id="MobiDB-lite"/>
    </source>
</evidence>
<keyword evidence="6" id="KW-0408">Iron</keyword>
<name>Q24V80_DESHY</name>
<dbReference type="STRING" id="138119.DSY2273"/>
<protein>
    <recommendedName>
        <fullName evidence="3">Ferredoxin</fullName>
    </recommendedName>
</protein>
<dbReference type="InterPro" id="IPR050157">
    <property type="entry name" value="PSI_iron-sulfur_center"/>
</dbReference>
<keyword evidence="5" id="KW-0479">Metal-binding</keyword>
<feature type="domain" description="4Fe-4S ferredoxin-type" evidence="9">
    <location>
        <begin position="270"/>
        <end position="299"/>
    </location>
</feature>
<dbReference type="Pfam" id="PF12838">
    <property type="entry name" value="Fer4_7"/>
    <property type="match status" value="1"/>
</dbReference>